<comment type="caution">
    <text evidence="2">The sequence shown here is derived from an EMBL/GenBank/DDBJ whole genome shotgun (WGS) entry which is preliminary data.</text>
</comment>
<dbReference type="EMBL" id="BQKI01000076">
    <property type="protein sequence ID" value="GJN22914.1"/>
    <property type="molecule type" value="Genomic_DNA"/>
</dbReference>
<evidence type="ECO:0000256" key="1">
    <source>
        <dbReference type="SAM" id="MobiDB-lite"/>
    </source>
</evidence>
<reference evidence="2" key="2">
    <citation type="submission" date="2021-12" db="EMBL/GenBank/DDBJ databases">
        <title>Resequencing data analysis of finger millet.</title>
        <authorList>
            <person name="Hatakeyama M."/>
            <person name="Aluri S."/>
            <person name="Balachadran M.T."/>
            <person name="Sivarajan S.R."/>
            <person name="Poveda L."/>
            <person name="Shimizu-Inatsugi R."/>
            <person name="Schlapbach R."/>
            <person name="Sreeman S.M."/>
            <person name="Shimizu K.K."/>
        </authorList>
    </citation>
    <scope>NUCLEOTIDE SEQUENCE</scope>
</reference>
<dbReference type="PANTHER" id="PTHR48156:SF1">
    <property type="entry name" value="TRANSMEMBRANE PROTEIN"/>
    <property type="match status" value="1"/>
</dbReference>
<organism evidence="2 3">
    <name type="scientific">Eleusine coracana subsp. coracana</name>
    <dbReference type="NCBI Taxonomy" id="191504"/>
    <lineage>
        <taxon>Eukaryota</taxon>
        <taxon>Viridiplantae</taxon>
        <taxon>Streptophyta</taxon>
        <taxon>Embryophyta</taxon>
        <taxon>Tracheophyta</taxon>
        <taxon>Spermatophyta</taxon>
        <taxon>Magnoliopsida</taxon>
        <taxon>Liliopsida</taxon>
        <taxon>Poales</taxon>
        <taxon>Poaceae</taxon>
        <taxon>PACMAD clade</taxon>
        <taxon>Chloridoideae</taxon>
        <taxon>Cynodonteae</taxon>
        <taxon>Eleusininae</taxon>
        <taxon>Eleusine</taxon>
    </lineage>
</organism>
<dbReference type="AlphaFoldDB" id="A0AAV5EI79"/>
<dbReference type="PANTHER" id="PTHR48156">
    <property type="entry name" value="TRANSMEMBRANE PROTEIN"/>
    <property type="match status" value="1"/>
</dbReference>
<protein>
    <submittedName>
        <fullName evidence="2">Uncharacterized protein</fullName>
    </submittedName>
</protein>
<dbReference type="Proteomes" id="UP001054889">
    <property type="component" value="Unassembled WGS sequence"/>
</dbReference>
<evidence type="ECO:0000313" key="3">
    <source>
        <dbReference type="Proteomes" id="UP001054889"/>
    </source>
</evidence>
<feature type="region of interest" description="Disordered" evidence="1">
    <location>
        <begin position="90"/>
        <end position="129"/>
    </location>
</feature>
<name>A0AAV5EI79_ELECO</name>
<sequence length="210" mass="23586">MSLPWPLAVSVVDKVWAVLAAWVSTCLSAATAVARAARTGEIGHLHIVRDWWCCLDKDLRWVRRQMKDRRFCTDQGFNSSQGSGEAFAAAAVADDGEGKSMQAADSRRHEKKKKDRSPSPVSGCAGMDVDEAVTTGTWTGEKKTKIQRDGDLGKQSDRIASVVDHDHDWLKEIEEFDWDYDRLKMETDQYVKKLNHSPPNYDDMASPDEK</sequence>
<accession>A0AAV5EI79</accession>
<reference evidence="2" key="1">
    <citation type="journal article" date="2018" name="DNA Res.">
        <title>Multiple hybrid de novo genome assembly of finger millet, an orphan allotetraploid crop.</title>
        <authorList>
            <person name="Hatakeyama M."/>
            <person name="Aluri S."/>
            <person name="Balachadran M.T."/>
            <person name="Sivarajan S.R."/>
            <person name="Patrignani A."/>
            <person name="Gruter S."/>
            <person name="Poveda L."/>
            <person name="Shimizu-Inatsugi R."/>
            <person name="Baeten J."/>
            <person name="Francoijs K.J."/>
            <person name="Nataraja K.N."/>
            <person name="Reddy Y.A.N."/>
            <person name="Phadnis S."/>
            <person name="Ravikumar R.L."/>
            <person name="Schlapbach R."/>
            <person name="Sreeman S.M."/>
            <person name="Shimizu K.K."/>
        </authorList>
    </citation>
    <scope>NUCLEOTIDE SEQUENCE</scope>
</reference>
<keyword evidence="3" id="KW-1185">Reference proteome</keyword>
<proteinExistence type="predicted"/>
<evidence type="ECO:0000313" key="2">
    <source>
        <dbReference type="EMBL" id="GJN22914.1"/>
    </source>
</evidence>
<gene>
    <name evidence="2" type="primary">gb10522</name>
    <name evidence="2" type="ORF">PR202_gb10522</name>
</gene>